<organism evidence="4 5">
    <name type="scientific">Haloferax marisrubri</name>
    <dbReference type="NCBI Taxonomy" id="1544719"/>
    <lineage>
        <taxon>Archaea</taxon>
        <taxon>Methanobacteriati</taxon>
        <taxon>Methanobacteriota</taxon>
        <taxon>Stenosarchaea group</taxon>
        <taxon>Halobacteria</taxon>
        <taxon>Halobacteriales</taxon>
        <taxon>Haloferacaceae</taxon>
        <taxon>Haloferax</taxon>
    </lineage>
</organism>
<dbReference type="CDD" id="cd00293">
    <property type="entry name" value="USP-like"/>
    <property type="match status" value="2"/>
</dbReference>
<feature type="domain" description="UspA" evidence="3">
    <location>
        <begin position="157"/>
        <end position="295"/>
    </location>
</feature>
<evidence type="ECO:0000256" key="2">
    <source>
        <dbReference type="SAM" id="MobiDB-lite"/>
    </source>
</evidence>
<gene>
    <name evidence="4" type="ORF">AUR65_008645</name>
</gene>
<proteinExistence type="inferred from homology"/>
<accession>A0A2P4NQQ1</accession>
<dbReference type="EMBL" id="LOPW02000010">
    <property type="protein sequence ID" value="POG55472.1"/>
    <property type="molecule type" value="Genomic_DNA"/>
</dbReference>
<evidence type="ECO:0000256" key="1">
    <source>
        <dbReference type="ARBA" id="ARBA00008791"/>
    </source>
</evidence>
<name>A0A2P4NQQ1_9EURY</name>
<reference evidence="4" key="1">
    <citation type="submission" date="2017-08" db="EMBL/GenBank/DDBJ databases">
        <title>Haloferax marisrubri sp. nov., isolated from the Discovery deep brine-seawater interface in the Red Sea.</title>
        <authorList>
            <person name="Zhang G."/>
            <person name="Stingl U."/>
        </authorList>
    </citation>
    <scope>NUCLEOTIDE SEQUENCE [LARGE SCALE GENOMIC DNA]</scope>
    <source>
        <strain evidence="4">SB3</strain>
    </source>
</reference>
<dbReference type="Pfam" id="PF00582">
    <property type="entry name" value="Usp"/>
    <property type="match status" value="2"/>
</dbReference>
<sequence length="300" mass="31925">MFDRLLLPTDGSEGADAVLDHVVDMAAAHDATLHLLHVAPPEPERRPNLRDEGDDRDGDDPAEPRRTDGERFVSDAAARASQSDVAVVTNIERGEPYRVITEYANARDADLVVMPTHGRTGLSRLLLGSTTERVVRQSDVPVLTVRPDAATDLAYPYADVLTPTDGSACATAAVTFGSELAAATDAALHAISVVNVAAFGADIRGPLLIDELEERASDAVEAAGDVAAAAGVETVRESVGRDVSIHHGILAYIDEHDVDLVVMGTHGHTGFDRYMLGSVAEKLVRTSPVPVMTVREPRDE</sequence>
<evidence type="ECO:0000313" key="5">
    <source>
        <dbReference type="Proteomes" id="UP000053621"/>
    </source>
</evidence>
<feature type="compositionally biased region" description="Basic and acidic residues" evidence="2">
    <location>
        <begin position="42"/>
        <end position="53"/>
    </location>
</feature>
<dbReference type="RefSeq" id="WP_058566455.1">
    <property type="nucleotide sequence ID" value="NZ_LOPW02000010.1"/>
</dbReference>
<evidence type="ECO:0000313" key="4">
    <source>
        <dbReference type="EMBL" id="POG55472.1"/>
    </source>
</evidence>
<dbReference type="PANTHER" id="PTHR46268">
    <property type="entry name" value="STRESS RESPONSE PROTEIN NHAX"/>
    <property type="match status" value="1"/>
</dbReference>
<feature type="compositionally biased region" description="Basic and acidic residues" evidence="2">
    <location>
        <begin position="62"/>
        <end position="73"/>
    </location>
</feature>
<dbReference type="OrthoDB" id="105697at2157"/>
<evidence type="ECO:0000259" key="3">
    <source>
        <dbReference type="Pfam" id="PF00582"/>
    </source>
</evidence>
<dbReference type="InterPro" id="IPR014729">
    <property type="entry name" value="Rossmann-like_a/b/a_fold"/>
</dbReference>
<dbReference type="InterPro" id="IPR006015">
    <property type="entry name" value="Universal_stress_UspA"/>
</dbReference>
<dbReference type="InterPro" id="IPR006016">
    <property type="entry name" value="UspA"/>
</dbReference>
<dbReference type="Proteomes" id="UP000053621">
    <property type="component" value="Unassembled WGS sequence"/>
</dbReference>
<dbReference type="SUPFAM" id="SSF52402">
    <property type="entry name" value="Adenine nucleotide alpha hydrolases-like"/>
    <property type="match status" value="2"/>
</dbReference>
<dbReference type="PANTHER" id="PTHR46268:SF6">
    <property type="entry name" value="UNIVERSAL STRESS PROTEIN UP12"/>
    <property type="match status" value="1"/>
</dbReference>
<feature type="region of interest" description="Disordered" evidence="2">
    <location>
        <begin position="37"/>
        <end position="78"/>
    </location>
</feature>
<dbReference type="PRINTS" id="PR01438">
    <property type="entry name" value="UNVRSLSTRESS"/>
</dbReference>
<dbReference type="AlphaFoldDB" id="A0A2P4NQQ1"/>
<dbReference type="Gene3D" id="3.40.50.620">
    <property type="entry name" value="HUPs"/>
    <property type="match status" value="2"/>
</dbReference>
<comment type="similarity">
    <text evidence="1">Belongs to the universal stress protein A family.</text>
</comment>
<keyword evidence="5" id="KW-1185">Reference proteome</keyword>
<comment type="caution">
    <text evidence="4">The sequence shown here is derived from an EMBL/GenBank/DDBJ whole genome shotgun (WGS) entry which is preliminary data.</text>
</comment>
<feature type="domain" description="UspA" evidence="3">
    <location>
        <begin position="1"/>
        <end position="146"/>
    </location>
</feature>
<protein>
    <submittedName>
        <fullName evidence="4">Universal stress protein</fullName>
    </submittedName>
</protein>